<protein>
    <recommendedName>
        <fullName evidence="4">DUF2059 domain-containing protein</fullName>
    </recommendedName>
</protein>
<feature type="chain" id="PRO_5046870404" description="DUF2059 domain-containing protein" evidence="1">
    <location>
        <begin position="20"/>
        <end position="284"/>
    </location>
</feature>
<keyword evidence="3" id="KW-1185">Reference proteome</keyword>
<evidence type="ECO:0000313" key="2">
    <source>
        <dbReference type="EMBL" id="MFC3167655.1"/>
    </source>
</evidence>
<proteinExistence type="predicted"/>
<reference evidence="3" key="1">
    <citation type="journal article" date="2019" name="Int. J. Syst. Evol. Microbiol.">
        <title>The Global Catalogue of Microorganisms (GCM) 10K type strain sequencing project: providing services to taxonomists for standard genome sequencing and annotation.</title>
        <authorList>
            <consortium name="The Broad Institute Genomics Platform"/>
            <consortium name="The Broad Institute Genome Sequencing Center for Infectious Disease"/>
            <person name="Wu L."/>
            <person name="Ma J."/>
        </authorList>
    </citation>
    <scope>NUCLEOTIDE SEQUENCE [LARGE SCALE GENOMIC DNA]</scope>
    <source>
        <strain evidence="3">KCTC 52239</strain>
    </source>
</reference>
<accession>A0ABV7IF99</accession>
<comment type="caution">
    <text evidence="2">The sequence shown here is derived from an EMBL/GenBank/DDBJ whole genome shotgun (WGS) entry which is preliminary data.</text>
</comment>
<evidence type="ECO:0000256" key="1">
    <source>
        <dbReference type="SAM" id="SignalP"/>
    </source>
</evidence>
<evidence type="ECO:0008006" key="4">
    <source>
        <dbReference type="Google" id="ProtNLM"/>
    </source>
</evidence>
<sequence length="284" mass="30467">MLRFLCLSLLIALAGPGHGQQTAPSPRQQVQAAETVWEVMQLDLLAPILRDEAVAEGAEMAATMFPRGGTGLWLSKVAALHHPARIKALFLGGLAQAVPGADPRKVQAGLDFYRTAFGRRLLALEASARVAMLDEDVDAAARDAFVQAVRQKSPRAAQIARLIEVADLVEPNVEGGLNAAIAFSTGFQEGGGFPMPLSEQQIIEDAWSQEPQMRADAEDWIGAYLFLAYSSLTDAELDAYIVFAGSDEGRALSRLMFAGFDAVLGRTSRDMGLAAATELRGRQL</sequence>
<organism evidence="2 3">
    <name type="scientific">Paracoccus fontiphilus</name>
    <dbReference type="NCBI Taxonomy" id="1815556"/>
    <lineage>
        <taxon>Bacteria</taxon>
        <taxon>Pseudomonadati</taxon>
        <taxon>Pseudomonadota</taxon>
        <taxon>Alphaproteobacteria</taxon>
        <taxon>Rhodobacterales</taxon>
        <taxon>Paracoccaceae</taxon>
        <taxon>Paracoccus</taxon>
    </lineage>
</organism>
<dbReference type="EMBL" id="JBHRTE010000027">
    <property type="protein sequence ID" value="MFC3167655.1"/>
    <property type="molecule type" value="Genomic_DNA"/>
</dbReference>
<keyword evidence="1" id="KW-0732">Signal</keyword>
<gene>
    <name evidence="2" type="ORF">ACFOD7_06290</name>
</gene>
<feature type="signal peptide" evidence="1">
    <location>
        <begin position="1"/>
        <end position="19"/>
    </location>
</feature>
<dbReference type="RefSeq" id="WP_207470230.1">
    <property type="nucleotide sequence ID" value="NZ_JAFNAW010000040.1"/>
</dbReference>
<name>A0ABV7IF99_9RHOB</name>
<evidence type="ECO:0000313" key="3">
    <source>
        <dbReference type="Proteomes" id="UP001595557"/>
    </source>
</evidence>
<dbReference type="Proteomes" id="UP001595557">
    <property type="component" value="Unassembled WGS sequence"/>
</dbReference>